<proteinExistence type="predicted"/>
<sequence>MPENAVPNKYPAQPMEITSDETYAKLRNDLEFWEPWGRRALAAAGLPAPGALRVPGESTNPVLIADTGVVVKLYGEHWCGPENYASEAEAYEVLAGQGLPVPPLLGRGELFPGGDAWPWPYLVMAAAPGATWREATARADRPTQLALARRFGEVLRRLHSVPLSGTGALRPDSPVFAELLAERRAATVEDHREWGYLSPRLLDRVDDFLPSVDALLDGGKPVFVHGDLHGTNLFVDAGNASVTGLIDFTDVYAGDPRYSLVQLHLNAFRADRGLLAALLEGAEWQVTDTFAEDMLRFTFLHDFDVLEEVPLDLSGTDDIGELARLLWDVR</sequence>
<dbReference type="InterPro" id="IPR016259">
    <property type="entry name" value="Hygromycin-B_Kinase"/>
</dbReference>
<dbReference type="Proteomes" id="UP001180531">
    <property type="component" value="Unassembled WGS sequence"/>
</dbReference>
<gene>
    <name evidence="2" type="ORF">RM609_09365</name>
</gene>
<dbReference type="SUPFAM" id="SSF56112">
    <property type="entry name" value="Protein kinase-like (PK-like)"/>
    <property type="match status" value="1"/>
</dbReference>
<comment type="caution">
    <text evidence="2">The sequence shown here is derived from an EMBL/GenBank/DDBJ whole genome shotgun (WGS) entry which is preliminary data.</text>
</comment>
<dbReference type="Pfam" id="PF01636">
    <property type="entry name" value="APH"/>
    <property type="match status" value="1"/>
</dbReference>
<dbReference type="Gene3D" id="3.90.1200.10">
    <property type="match status" value="1"/>
</dbReference>
<evidence type="ECO:0000313" key="2">
    <source>
        <dbReference type="EMBL" id="MDT0449284.1"/>
    </source>
</evidence>
<dbReference type="RefSeq" id="WP_311609504.1">
    <property type="nucleotide sequence ID" value="NZ_JAVRFI010000004.1"/>
</dbReference>
<keyword evidence="3" id="KW-1185">Reference proteome</keyword>
<dbReference type="PANTHER" id="PTHR21310:SF15">
    <property type="entry name" value="AMINOGLYCOSIDE PHOSPHOTRANSFERASE DOMAIN-CONTAINING PROTEIN"/>
    <property type="match status" value="1"/>
</dbReference>
<keyword evidence="2" id="KW-0808">Transferase</keyword>
<evidence type="ECO:0000313" key="3">
    <source>
        <dbReference type="Proteomes" id="UP001180531"/>
    </source>
</evidence>
<dbReference type="PANTHER" id="PTHR21310">
    <property type="entry name" value="AMINOGLYCOSIDE PHOSPHOTRANSFERASE-RELATED-RELATED"/>
    <property type="match status" value="1"/>
</dbReference>
<dbReference type="InterPro" id="IPR002575">
    <property type="entry name" value="Aminoglycoside_PTrfase"/>
</dbReference>
<reference evidence="2" key="1">
    <citation type="submission" date="2024-05" db="EMBL/GenBank/DDBJ databases">
        <title>30 novel species of actinomycetes from the DSMZ collection.</title>
        <authorList>
            <person name="Nouioui I."/>
        </authorList>
    </citation>
    <scope>NUCLEOTIDE SEQUENCE</scope>
    <source>
        <strain evidence="2">DSM 40473</strain>
    </source>
</reference>
<name>A0ABU2SLP9_9ACTN</name>
<accession>A0ABU2SLP9</accession>
<dbReference type="InterPro" id="IPR051678">
    <property type="entry name" value="AGP_Transferase"/>
</dbReference>
<dbReference type="GO" id="GO:0016740">
    <property type="term" value="F:transferase activity"/>
    <property type="evidence" value="ECO:0007669"/>
    <property type="project" value="UniProtKB-KW"/>
</dbReference>
<dbReference type="InterPro" id="IPR011009">
    <property type="entry name" value="Kinase-like_dom_sf"/>
</dbReference>
<evidence type="ECO:0000259" key="1">
    <source>
        <dbReference type="Pfam" id="PF01636"/>
    </source>
</evidence>
<dbReference type="EC" id="2.7.1.-" evidence="2"/>
<protein>
    <submittedName>
        <fullName evidence="2">Aminoglycoside phosphotransferase family protein</fullName>
        <ecNumber evidence="2">2.7.1.-</ecNumber>
    </submittedName>
</protein>
<dbReference type="PIRSF" id="PIRSF000707">
    <property type="entry name" value="Hygromycin-B_kinase"/>
    <property type="match status" value="1"/>
</dbReference>
<feature type="domain" description="Aminoglycoside phosphotransferase" evidence="1">
    <location>
        <begin position="69"/>
        <end position="285"/>
    </location>
</feature>
<organism evidence="2 3">
    <name type="scientific">Streptomyces hesseae</name>
    <dbReference type="NCBI Taxonomy" id="3075519"/>
    <lineage>
        <taxon>Bacteria</taxon>
        <taxon>Bacillati</taxon>
        <taxon>Actinomycetota</taxon>
        <taxon>Actinomycetes</taxon>
        <taxon>Kitasatosporales</taxon>
        <taxon>Streptomycetaceae</taxon>
        <taxon>Streptomyces</taxon>
    </lineage>
</organism>
<dbReference type="EMBL" id="JAVRFI010000004">
    <property type="protein sequence ID" value="MDT0449284.1"/>
    <property type="molecule type" value="Genomic_DNA"/>
</dbReference>